<dbReference type="GO" id="GO:0002181">
    <property type="term" value="P:cytoplasmic translation"/>
    <property type="evidence" value="ECO:0007669"/>
    <property type="project" value="TreeGrafter"/>
</dbReference>
<accession>A0AAD9QUZ0</accession>
<evidence type="ECO:0000313" key="7">
    <source>
        <dbReference type="EMBL" id="KAK2567881.1"/>
    </source>
</evidence>
<comment type="similarity">
    <text evidence="1">Belongs to the universal ribosomal protein uL6 family.</text>
</comment>
<evidence type="ECO:0000256" key="2">
    <source>
        <dbReference type="ARBA" id="ARBA00022980"/>
    </source>
</evidence>
<dbReference type="Pfam" id="PF00347">
    <property type="entry name" value="Ribosomal_L6"/>
    <property type="match status" value="2"/>
</dbReference>
<keyword evidence="2 7" id="KW-0689">Ribosomal protein</keyword>
<evidence type="ECO:0000256" key="5">
    <source>
        <dbReference type="ARBA" id="ARBA00035349"/>
    </source>
</evidence>
<dbReference type="GO" id="GO:0019843">
    <property type="term" value="F:rRNA binding"/>
    <property type="evidence" value="ECO:0007669"/>
    <property type="project" value="InterPro"/>
</dbReference>
<dbReference type="EMBL" id="JARQWQ010000013">
    <property type="protein sequence ID" value="KAK2567881.1"/>
    <property type="molecule type" value="Genomic_DNA"/>
</dbReference>
<dbReference type="PANTHER" id="PTHR11655">
    <property type="entry name" value="60S/50S RIBOSOMAL PROTEIN L6/L9"/>
    <property type="match status" value="1"/>
</dbReference>
<dbReference type="PIRSF" id="PIRSF002162">
    <property type="entry name" value="Ribosomal_L6"/>
    <property type="match status" value="1"/>
</dbReference>
<feature type="domain" description="Large ribosomal subunit protein uL6 alpha-beta" evidence="6">
    <location>
        <begin position="34"/>
        <end position="106"/>
    </location>
</feature>
<dbReference type="GO" id="GO:0022625">
    <property type="term" value="C:cytosolic large ribosomal subunit"/>
    <property type="evidence" value="ECO:0007669"/>
    <property type="project" value="TreeGrafter"/>
</dbReference>
<feature type="domain" description="Large ribosomal subunit protein uL6 alpha-beta" evidence="6">
    <location>
        <begin position="125"/>
        <end position="203"/>
    </location>
</feature>
<keyword evidence="8" id="KW-1185">Reference proteome</keyword>
<dbReference type="InterPro" id="IPR036789">
    <property type="entry name" value="Ribosomal_uL6-like_a/b-dom_sf"/>
</dbReference>
<dbReference type="GO" id="GO:0003735">
    <property type="term" value="F:structural constituent of ribosome"/>
    <property type="evidence" value="ECO:0007669"/>
    <property type="project" value="InterPro"/>
</dbReference>
<organism evidence="7 8">
    <name type="scientific">Acropora cervicornis</name>
    <name type="common">Staghorn coral</name>
    <dbReference type="NCBI Taxonomy" id="6130"/>
    <lineage>
        <taxon>Eukaryota</taxon>
        <taxon>Metazoa</taxon>
        <taxon>Cnidaria</taxon>
        <taxon>Anthozoa</taxon>
        <taxon>Hexacorallia</taxon>
        <taxon>Scleractinia</taxon>
        <taxon>Astrocoeniina</taxon>
        <taxon>Acroporidae</taxon>
        <taxon>Acropora</taxon>
    </lineage>
</organism>
<sequence>MKPFLSFICRECDVKYIVSDSIMKTILASQTVNIPENVTVKAASRKVTVEGPRGTLVRNFRHLNVELLLVGKNKLRVNVWFAKRKELACVKTLCTHIENMIKGVVYVSPTTPGYKYKMKAVYAHFPINISISENGTLVEVRNFLGEKFIRRVRMRPGVTCANSGVKDEIMLEGNDIELVSNSAALIRQSVLVKKKDIRMFLDGIYVSEKTTVVPMDQ</sequence>
<evidence type="ECO:0000256" key="1">
    <source>
        <dbReference type="ARBA" id="ARBA00009356"/>
    </source>
</evidence>
<dbReference type="InterPro" id="IPR020040">
    <property type="entry name" value="Ribosomal_uL6_a/b-dom"/>
</dbReference>
<keyword evidence="3" id="KW-0687">Ribonucleoprotein</keyword>
<dbReference type="AlphaFoldDB" id="A0AAD9QUZ0"/>
<dbReference type="SUPFAM" id="SSF56053">
    <property type="entry name" value="Ribosomal protein L6"/>
    <property type="match status" value="2"/>
</dbReference>
<evidence type="ECO:0000256" key="4">
    <source>
        <dbReference type="ARBA" id="ARBA00035246"/>
    </source>
</evidence>
<proteinExistence type="inferred from homology"/>
<dbReference type="FunFam" id="3.90.930.12:FF:000003">
    <property type="entry name" value="60S ribosomal protein L9"/>
    <property type="match status" value="1"/>
</dbReference>
<gene>
    <name evidence="7" type="ORF">P5673_007771</name>
</gene>
<evidence type="ECO:0000313" key="8">
    <source>
        <dbReference type="Proteomes" id="UP001249851"/>
    </source>
</evidence>
<reference evidence="7" key="1">
    <citation type="journal article" date="2023" name="G3 (Bethesda)">
        <title>Whole genome assembly and annotation of the endangered Caribbean coral Acropora cervicornis.</title>
        <authorList>
            <person name="Selwyn J.D."/>
            <person name="Vollmer S.V."/>
        </authorList>
    </citation>
    <scope>NUCLEOTIDE SEQUENCE</scope>
    <source>
        <strain evidence="7">K2</strain>
    </source>
</reference>
<evidence type="ECO:0000256" key="3">
    <source>
        <dbReference type="ARBA" id="ARBA00023274"/>
    </source>
</evidence>
<dbReference type="FunFam" id="3.90.930.12:FF:000004">
    <property type="entry name" value="60S ribosomal protein L9"/>
    <property type="match status" value="1"/>
</dbReference>
<name>A0AAD9QUZ0_ACRCE</name>
<dbReference type="InterPro" id="IPR000702">
    <property type="entry name" value="Ribosomal_uL6-like"/>
</dbReference>
<dbReference type="PROSITE" id="PS00700">
    <property type="entry name" value="RIBOSOMAL_L6_2"/>
    <property type="match status" value="1"/>
</dbReference>
<reference evidence="7" key="2">
    <citation type="journal article" date="2023" name="Science">
        <title>Genomic signatures of disease resistance in endangered staghorn corals.</title>
        <authorList>
            <person name="Vollmer S.V."/>
            <person name="Selwyn J.D."/>
            <person name="Despard B.A."/>
            <person name="Roesel C.L."/>
        </authorList>
    </citation>
    <scope>NUCLEOTIDE SEQUENCE</scope>
    <source>
        <strain evidence="7">K2</strain>
    </source>
</reference>
<protein>
    <recommendedName>
        <fullName evidence="4">Large ribosomal subunit protein uL6</fullName>
    </recommendedName>
    <alternativeName>
        <fullName evidence="5">60S ribosomal protein L9</fullName>
    </alternativeName>
</protein>
<dbReference type="Gene3D" id="3.90.930.12">
    <property type="entry name" value="Ribosomal protein L6, alpha-beta domain"/>
    <property type="match status" value="2"/>
</dbReference>
<dbReference type="InterPro" id="IPR002359">
    <property type="entry name" value="Ribosomal_uL6_CS2"/>
</dbReference>
<dbReference type="Proteomes" id="UP001249851">
    <property type="component" value="Unassembled WGS sequence"/>
</dbReference>
<dbReference type="PANTHER" id="PTHR11655:SF16">
    <property type="entry name" value="60S RIBOSOMAL PROTEIN L9"/>
    <property type="match status" value="1"/>
</dbReference>
<comment type="caution">
    <text evidence="7">The sequence shown here is derived from an EMBL/GenBank/DDBJ whole genome shotgun (WGS) entry which is preliminary data.</text>
</comment>
<evidence type="ECO:0000259" key="6">
    <source>
        <dbReference type="Pfam" id="PF00347"/>
    </source>
</evidence>